<keyword evidence="1" id="KW-1133">Transmembrane helix</keyword>
<reference evidence="2 3" key="1">
    <citation type="submission" date="2018-11" db="EMBL/GenBank/DDBJ databases">
        <title>Whole genome sequencing of Pantoea sp. RIT388.</title>
        <authorList>
            <person name="Gan H.M."/>
            <person name="Hudson A.O."/>
        </authorList>
    </citation>
    <scope>NUCLEOTIDE SEQUENCE [LARGE SCALE GENOMIC DNA]</scope>
    <source>
        <strain evidence="2 3">RIT388</strain>
    </source>
</reference>
<proteinExistence type="predicted"/>
<sequence>MAAVRGVIMSESERAHGRAKRVKGACIIPGIFLAGMALTSVNLFPNGWMAFIPYEIARFMVILFCFYGGISILKDLILFLMKNSD</sequence>
<dbReference type="Proteomes" id="UP000281332">
    <property type="component" value="Unassembled WGS sequence"/>
</dbReference>
<comment type="caution">
    <text evidence="2">The sequence shown here is derived from an EMBL/GenBank/DDBJ whole genome shotgun (WGS) entry which is preliminary data.</text>
</comment>
<protein>
    <submittedName>
        <fullName evidence="2">Uncharacterized protein</fullName>
    </submittedName>
</protein>
<dbReference type="EMBL" id="RMVG01000013">
    <property type="protein sequence ID" value="RPD98098.1"/>
    <property type="molecule type" value="Genomic_DNA"/>
</dbReference>
<feature type="transmembrane region" description="Helical" evidence="1">
    <location>
        <begin position="24"/>
        <end position="44"/>
    </location>
</feature>
<evidence type="ECO:0000256" key="1">
    <source>
        <dbReference type="SAM" id="Phobius"/>
    </source>
</evidence>
<dbReference type="AlphaFoldDB" id="A0A3N4NUU9"/>
<keyword evidence="1" id="KW-0472">Membrane</keyword>
<name>A0A3N4NUU9_9GAMM</name>
<feature type="transmembrane region" description="Helical" evidence="1">
    <location>
        <begin position="56"/>
        <end position="81"/>
    </location>
</feature>
<evidence type="ECO:0000313" key="3">
    <source>
        <dbReference type="Proteomes" id="UP000281332"/>
    </source>
</evidence>
<accession>A0A3N4NUU9</accession>
<keyword evidence="3" id="KW-1185">Reference proteome</keyword>
<keyword evidence="1" id="KW-0812">Transmembrane</keyword>
<organism evidence="2 3">
    <name type="scientific">Candidatus Pantoea deserta</name>
    <dbReference type="NCBI Taxonomy" id="1869313"/>
    <lineage>
        <taxon>Bacteria</taxon>
        <taxon>Pseudomonadati</taxon>
        <taxon>Pseudomonadota</taxon>
        <taxon>Gammaproteobacteria</taxon>
        <taxon>Enterobacterales</taxon>
        <taxon>Erwiniaceae</taxon>
        <taxon>Pantoea</taxon>
    </lineage>
</organism>
<evidence type="ECO:0000313" key="2">
    <source>
        <dbReference type="EMBL" id="RPD98098.1"/>
    </source>
</evidence>
<gene>
    <name evidence="2" type="ORF">BBB56_16155</name>
</gene>